<organism evidence="1 2">
    <name type="scientific">Enterococcus devriesei</name>
    <dbReference type="NCBI Taxonomy" id="319970"/>
    <lineage>
        <taxon>Bacteria</taxon>
        <taxon>Bacillati</taxon>
        <taxon>Bacillota</taxon>
        <taxon>Bacilli</taxon>
        <taxon>Lactobacillales</taxon>
        <taxon>Enterococcaceae</taxon>
        <taxon>Enterococcus</taxon>
    </lineage>
</organism>
<gene>
    <name evidence="1" type="ORF">RV00_GL001045</name>
</gene>
<dbReference type="RefSeq" id="WP_071863393.1">
    <property type="nucleotide sequence ID" value="NZ_JBHLVS010000011.1"/>
</dbReference>
<accession>A0A1L8SN32</accession>
<comment type="caution">
    <text evidence="1">The sequence shown here is derived from an EMBL/GenBank/DDBJ whole genome shotgun (WGS) entry which is preliminary data.</text>
</comment>
<evidence type="ECO:0000313" key="1">
    <source>
        <dbReference type="EMBL" id="OJG33489.1"/>
    </source>
</evidence>
<dbReference type="STRING" id="319970.RV00_GL001045"/>
<dbReference type="Proteomes" id="UP000183700">
    <property type="component" value="Unassembled WGS sequence"/>
</dbReference>
<dbReference type="EMBL" id="JXKM01000019">
    <property type="protein sequence ID" value="OJG33489.1"/>
    <property type="molecule type" value="Genomic_DNA"/>
</dbReference>
<dbReference type="OrthoDB" id="2183023at2"/>
<dbReference type="AlphaFoldDB" id="A0A1L8SN32"/>
<proteinExistence type="predicted"/>
<keyword evidence="2" id="KW-1185">Reference proteome</keyword>
<sequence length="149" mass="16893">MAINNIINLDEKLSLTKRLRIAGQDYDVIISDEVDQALANYTNIEVSVQLRDMASKLEKMDDTETATADQYKSFTQNEIESMRDSALATLDAVLGEGEGRRVYEFYGSSTKVLNTVIGLIQAELDKVMVERKKTADKHYSNRHKNDKKK</sequence>
<protein>
    <submittedName>
        <fullName evidence="1">Uncharacterized protein</fullName>
    </submittedName>
</protein>
<name>A0A1L8SN32_9ENTE</name>
<evidence type="ECO:0000313" key="2">
    <source>
        <dbReference type="Proteomes" id="UP000183700"/>
    </source>
</evidence>
<reference evidence="1 2" key="1">
    <citation type="submission" date="2014-12" db="EMBL/GenBank/DDBJ databases">
        <title>Draft genome sequences of 29 type strains of Enterococci.</title>
        <authorList>
            <person name="Zhong Z."/>
            <person name="Sun Z."/>
            <person name="Liu W."/>
            <person name="Zhang W."/>
            <person name="Zhang H."/>
        </authorList>
    </citation>
    <scope>NUCLEOTIDE SEQUENCE [LARGE SCALE GENOMIC DNA]</scope>
    <source>
        <strain evidence="1 2">DSM 22802</strain>
    </source>
</reference>